<proteinExistence type="predicted"/>
<evidence type="ECO:0000313" key="2">
    <source>
        <dbReference type="Proteomes" id="UP000041770"/>
    </source>
</evidence>
<evidence type="ECO:0000313" key="1">
    <source>
        <dbReference type="EMBL" id="CSC70730.1"/>
    </source>
</evidence>
<accession>A0A655ZH63</accession>
<dbReference type="AlphaFoldDB" id="A0A655ZH63"/>
<gene>
    <name evidence="1" type="ORF">ERS013200_02061</name>
</gene>
<reference evidence="1 2" key="1">
    <citation type="submission" date="2015-07" db="EMBL/GenBank/DDBJ databases">
        <authorList>
            <consortium name="Pathogen Informatics"/>
        </authorList>
    </citation>
    <scope>NUCLEOTIDE SEQUENCE [LARGE SCALE GENOMIC DNA]</scope>
    <source>
        <strain evidence="1 2">A316</strain>
    </source>
</reference>
<dbReference type="Proteomes" id="UP000041770">
    <property type="component" value="Unassembled WGS sequence"/>
</dbReference>
<organism evidence="1 2">
    <name type="scientific">Vibrio cholerae</name>
    <dbReference type="NCBI Taxonomy" id="666"/>
    <lineage>
        <taxon>Bacteria</taxon>
        <taxon>Pseudomonadati</taxon>
        <taxon>Pseudomonadota</taxon>
        <taxon>Gammaproteobacteria</taxon>
        <taxon>Vibrionales</taxon>
        <taxon>Vibrionaceae</taxon>
        <taxon>Vibrio</taxon>
    </lineage>
</organism>
<protein>
    <submittedName>
        <fullName evidence="1">Capsular polysaccharide biosynthesis protein</fullName>
    </submittedName>
</protein>
<sequence length="39" mass="4706">MQIQLFLSMLPLHADDRRRQDALFANAFRLHQILLRLDQ</sequence>
<dbReference type="EMBL" id="CWQY01000012">
    <property type="protein sequence ID" value="CSC70730.1"/>
    <property type="molecule type" value="Genomic_DNA"/>
</dbReference>
<name>A0A655ZH63_VIBCL</name>